<dbReference type="InterPro" id="IPR006684">
    <property type="entry name" value="YbgC/YbaW"/>
</dbReference>
<protein>
    <submittedName>
        <fullName evidence="3">Acyl-CoA thioester hydrolase</fullName>
    </submittedName>
</protein>
<dbReference type="PANTHER" id="PTHR31793">
    <property type="entry name" value="4-HYDROXYBENZOYL-COA THIOESTERASE FAMILY MEMBER"/>
    <property type="match status" value="1"/>
</dbReference>
<dbReference type="Pfam" id="PF13279">
    <property type="entry name" value="4HBT_2"/>
    <property type="match status" value="1"/>
</dbReference>
<dbReference type="PIRSF" id="PIRSF003230">
    <property type="entry name" value="YbgC"/>
    <property type="match status" value="1"/>
</dbReference>
<name>A0A1H2QYZ9_9BACL</name>
<evidence type="ECO:0000313" key="3">
    <source>
        <dbReference type="EMBL" id="SDW12426.1"/>
    </source>
</evidence>
<dbReference type="Gene3D" id="3.10.129.10">
    <property type="entry name" value="Hotdog Thioesterase"/>
    <property type="match status" value="1"/>
</dbReference>
<dbReference type="InterPro" id="IPR050563">
    <property type="entry name" value="4-hydroxybenzoyl-CoA_TE"/>
</dbReference>
<dbReference type="RefSeq" id="WP_074691424.1">
    <property type="nucleotide sequence ID" value="NZ_FNOJ01000002.1"/>
</dbReference>
<evidence type="ECO:0000256" key="2">
    <source>
        <dbReference type="ARBA" id="ARBA00022801"/>
    </source>
</evidence>
<accession>A0A1H2QYZ9</accession>
<dbReference type="SUPFAM" id="SSF54637">
    <property type="entry name" value="Thioesterase/thiol ester dehydrase-isomerase"/>
    <property type="match status" value="1"/>
</dbReference>
<dbReference type="Proteomes" id="UP000182589">
    <property type="component" value="Unassembled WGS sequence"/>
</dbReference>
<organism evidence="3 4">
    <name type="scientific">Alicyclobacillus hesperidum</name>
    <dbReference type="NCBI Taxonomy" id="89784"/>
    <lineage>
        <taxon>Bacteria</taxon>
        <taxon>Bacillati</taxon>
        <taxon>Bacillota</taxon>
        <taxon>Bacilli</taxon>
        <taxon>Bacillales</taxon>
        <taxon>Alicyclobacillaceae</taxon>
        <taxon>Alicyclobacillus</taxon>
    </lineage>
</organism>
<proteinExistence type="inferred from homology"/>
<dbReference type="GO" id="GO:0047617">
    <property type="term" value="F:fatty acyl-CoA hydrolase activity"/>
    <property type="evidence" value="ECO:0007669"/>
    <property type="project" value="TreeGrafter"/>
</dbReference>
<dbReference type="CDD" id="cd00586">
    <property type="entry name" value="4HBT"/>
    <property type="match status" value="1"/>
</dbReference>
<dbReference type="InterPro" id="IPR029069">
    <property type="entry name" value="HotDog_dom_sf"/>
</dbReference>
<evidence type="ECO:0000313" key="4">
    <source>
        <dbReference type="Proteomes" id="UP000182589"/>
    </source>
</evidence>
<dbReference type="AlphaFoldDB" id="A0A1H2QYZ9"/>
<evidence type="ECO:0000256" key="1">
    <source>
        <dbReference type="ARBA" id="ARBA00005953"/>
    </source>
</evidence>
<comment type="similarity">
    <text evidence="1">Belongs to the 4-hydroxybenzoyl-CoA thioesterase family.</text>
</comment>
<reference evidence="4" key="1">
    <citation type="submission" date="2016-10" db="EMBL/GenBank/DDBJ databases">
        <authorList>
            <person name="Varghese N."/>
        </authorList>
    </citation>
    <scope>NUCLEOTIDE SEQUENCE [LARGE SCALE GENOMIC DNA]</scope>
    <source>
        <strain evidence="4">DSM 12489</strain>
    </source>
</reference>
<dbReference type="PANTHER" id="PTHR31793:SF27">
    <property type="entry name" value="NOVEL THIOESTERASE SUPERFAMILY DOMAIN AND SAPOSIN A-TYPE DOMAIN CONTAINING PROTEIN (0610012H03RIK)"/>
    <property type="match status" value="1"/>
</dbReference>
<dbReference type="STRING" id="89784.SAMN04489725_102103"/>
<keyword evidence="2 3" id="KW-0378">Hydrolase</keyword>
<sequence length="135" mass="15893">MEGFRFHYDIRVRWPEVDGQLIVYNANYLMYLDLAFQQFFRHELKLYGEIPTTVLAKSTLQYHKSARFEDDLSIWVRTNRIGNTSIVLDFAITRQEELIFEAQSIYVHVDEAGTPCPVPEHWRTALMSYEQGDAV</sequence>
<gene>
    <name evidence="3" type="ORF">SAMN04489725_102103</name>
</gene>
<dbReference type="EMBL" id="FNOJ01000002">
    <property type="protein sequence ID" value="SDW12426.1"/>
    <property type="molecule type" value="Genomic_DNA"/>
</dbReference>
<keyword evidence="4" id="KW-1185">Reference proteome</keyword>